<keyword evidence="2" id="KW-1133">Transmembrane helix</keyword>
<dbReference type="Proteomes" id="UP000619260">
    <property type="component" value="Unassembled WGS sequence"/>
</dbReference>
<feature type="transmembrane region" description="Helical" evidence="2">
    <location>
        <begin position="49"/>
        <end position="71"/>
    </location>
</feature>
<evidence type="ECO:0000313" key="3">
    <source>
        <dbReference type="EMBL" id="GIJ47308.1"/>
    </source>
</evidence>
<keyword evidence="2" id="KW-0812">Transmembrane</keyword>
<dbReference type="EMBL" id="BOPF01000014">
    <property type="protein sequence ID" value="GIJ47308.1"/>
    <property type="molecule type" value="Genomic_DNA"/>
</dbReference>
<reference evidence="3" key="1">
    <citation type="submission" date="2021-01" db="EMBL/GenBank/DDBJ databases">
        <title>Whole genome shotgun sequence of Virgisporangium aliadipatigenens NBRC 105644.</title>
        <authorList>
            <person name="Komaki H."/>
            <person name="Tamura T."/>
        </authorList>
    </citation>
    <scope>NUCLEOTIDE SEQUENCE</scope>
    <source>
        <strain evidence="3">NBRC 105644</strain>
    </source>
</reference>
<comment type="caution">
    <text evidence="3">The sequence shown here is derived from an EMBL/GenBank/DDBJ whole genome shotgun (WGS) entry which is preliminary data.</text>
</comment>
<sequence length="86" mass="9041">MYGRGAAAQSSPPAFQRPSAVEGTGSLTGHILSQGNQDTTTPRSRTTKVVVIMALVLVFLIGFGVLVATVANDFINELFSGFQPTE</sequence>
<keyword evidence="2" id="KW-0472">Membrane</keyword>
<feature type="region of interest" description="Disordered" evidence="1">
    <location>
        <begin position="1"/>
        <end position="43"/>
    </location>
</feature>
<proteinExistence type="predicted"/>
<evidence type="ECO:0000256" key="2">
    <source>
        <dbReference type="SAM" id="Phobius"/>
    </source>
</evidence>
<dbReference type="AlphaFoldDB" id="A0A8J4DRZ7"/>
<keyword evidence="4" id="KW-1185">Reference proteome</keyword>
<accession>A0A8J4DRZ7</accession>
<evidence type="ECO:0000313" key="4">
    <source>
        <dbReference type="Proteomes" id="UP000619260"/>
    </source>
</evidence>
<name>A0A8J4DRZ7_9ACTN</name>
<organism evidence="3 4">
    <name type="scientific">Virgisporangium aliadipatigenens</name>
    <dbReference type="NCBI Taxonomy" id="741659"/>
    <lineage>
        <taxon>Bacteria</taxon>
        <taxon>Bacillati</taxon>
        <taxon>Actinomycetota</taxon>
        <taxon>Actinomycetes</taxon>
        <taxon>Micromonosporales</taxon>
        <taxon>Micromonosporaceae</taxon>
        <taxon>Virgisporangium</taxon>
    </lineage>
</organism>
<protein>
    <submittedName>
        <fullName evidence="3">Uncharacterized protein</fullName>
    </submittedName>
</protein>
<gene>
    <name evidence="3" type="ORF">Val02_41940</name>
</gene>
<evidence type="ECO:0000256" key="1">
    <source>
        <dbReference type="SAM" id="MobiDB-lite"/>
    </source>
</evidence>
<feature type="compositionally biased region" description="Polar residues" evidence="1">
    <location>
        <begin position="25"/>
        <end position="43"/>
    </location>
</feature>